<sequence>MKADEYQLADFEVAALLLTLGFKLLDIDKTTPKKAIFLFENNPKIPETIDAYFNDSLSVNPHLLFMQSKSLKNRLYL</sequence>
<name>A0A1G2RDQ6_9BACT</name>
<reference evidence="2 3" key="1">
    <citation type="journal article" date="2016" name="Nat. Commun.">
        <title>Thousands of microbial genomes shed light on interconnected biogeochemical processes in an aquifer system.</title>
        <authorList>
            <person name="Anantharaman K."/>
            <person name="Brown C.T."/>
            <person name="Hug L.A."/>
            <person name="Sharon I."/>
            <person name="Castelle C.J."/>
            <person name="Probst A.J."/>
            <person name="Thomas B.C."/>
            <person name="Singh A."/>
            <person name="Wilkins M.J."/>
            <person name="Karaoz U."/>
            <person name="Brodie E.L."/>
            <person name="Williams K.H."/>
            <person name="Hubbard S.S."/>
            <person name="Banfield J.F."/>
        </authorList>
    </citation>
    <scope>NUCLEOTIDE SEQUENCE [LARGE SCALE GENOMIC DNA]</scope>
</reference>
<gene>
    <name evidence="2" type="ORF">A3F15_00300</name>
</gene>
<evidence type="ECO:0000313" key="3">
    <source>
        <dbReference type="Proteomes" id="UP000177078"/>
    </source>
</evidence>
<dbReference type="STRING" id="1802457.A3F15_00300"/>
<organism evidence="2 3">
    <name type="scientific">Candidatus Wildermuthbacteria bacterium RIFCSPHIGHO2_12_FULL_40_12</name>
    <dbReference type="NCBI Taxonomy" id="1802457"/>
    <lineage>
        <taxon>Bacteria</taxon>
        <taxon>Candidatus Wildermuthiibacteriota</taxon>
    </lineage>
</organism>
<dbReference type="Proteomes" id="UP000177078">
    <property type="component" value="Unassembled WGS sequence"/>
</dbReference>
<feature type="domain" description="DUF5659" evidence="1">
    <location>
        <begin position="4"/>
        <end position="76"/>
    </location>
</feature>
<dbReference type="EMBL" id="MHUC01000014">
    <property type="protein sequence ID" value="OHA70973.1"/>
    <property type="molecule type" value="Genomic_DNA"/>
</dbReference>
<dbReference type="Pfam" id="PF18903">
    <property type="entry name" value="DUF5659"/>
    <property type="match status" value="1"/>
</dbReference>
<dbReference type="AlphaFoldDB" id="A0A1G2RDQ6"/>
<dbReference type="InterPro" id="IPR043718">
    <property type="entry name" value="DUF5659"/>
</dbReference>
<comment type="caution">
    <text evidence="2">The sequence shown here is derived from an EMBL/GenBank/DDBJ whole genome shotgun (WGS) entry which is preliminary data.</text>
</comment>
<evidence type="ECO:0000313" key="2">
    <source>
        <dbReference type="EMBL" id="OHA70973.1"/>
    </source>
</evidence>
<evidence type="ECO:0000259" key="1">
    <source>
        <dbReference type="Pfam" id="PF18903"/>
    </source>
</evidence>
<proteinExistence type="predicted"/>
<protein>
    <recommendedName>
        <fullName evidence="1">DUF5659 domain-containing protein</fullName>
    </recommendedName>
</protein>
<accession>A0A1G2RDQ6</accession>